<dbReference type="Proteomes" id="UP001500967">
    <property type="component" value="Unassembled WGS sequence"/>
</dbReference>
<accession>A0ABP3DU32</accession>
<dbReference type="RefSeq" id="WP_344649044.1">
    <property type="nucleotide sequence ID" value="NZ_BAAAGX010000010.1"/>
</dbReference>
<gene>
    <name evidence="1" type="ORF">GCM10009539_26060</name>
</gene>
<sequence length="128" mass="14156">MAEPQVAFKAADYDALIKFYDNTSDAVVKDLMHDQTNSPRLDDSIVFKPGSSSWDLAQSATTKLKALATGFNAQYKTLESRYGDFAVQLTGARDVFDDTDNLANYSAQDFVTNYLGEANVIGRPEKKK</sequence>
<protein>
    <submittedName>
        <fullName evidence="1">Uncharacterized protein</fullName>
    </submittedName>
</protein>
<dbReference type="EMBL" id="BAAAGX010000010">
    <property type="protein sequence ID" value="GAA0239563.1"/>
    <property type="molecule type" value="Genomic_DNA"/>
</dbReference>
<organism evidence="1 2">
    <name type="scientific">Cryptosporangium japonicum</name>
    <dbReference type="NCBI Taxonomy" id="80872"/>
    <lineage>
        <taxon>Bacteria</taxon>
        <taxon>Bacillati</taxon>
        <taxon>Actinomycetota</taxon>
        <taxon>Actinomycetes</taxon>
        <taxon>Cryptosporangiales</taxon>
        <taxon>Cryptosporangiaceae</taxon>
        <taxon>Cryptosporangium</taxon>
    </lineage>
</organism>
<comment type="caution">
    <text evidence="1">The sequence shown here is derived from an EMBL/GenBank/DDBJ whole genome shotgun (WGS) entry which is preliminary data.</text>
</comment>
<keyword evidence="2" id="KW-1185">Reference proteome</keyword>
<evidence type="ECO:0000313" key="2">
    <source>
        <dbReference type="Proteomes" id="UP001500967"/>
    </source>
</evidence>
<proteinExistence type="predicted"/>
<evidence type="ECO:0000313" key="1">
    <source>
        <dbReference type="EMBL" id="GAA0239563.1"/>
    </source>
</evidence>
<name>A0ABP3DU32_9ACTN</name>
<reference evidence="2" key="1">
    <citation type="journal article" date="2019" name="Int. J. Syst. Evol. Microbiol.">
        <title>The Global Catalogue of Microorganisms (GCM) 10K type strain sequencing project: providing services to taxonomists for standard genome sequencing and annotation.</title>
        <authorList>
            <consortium name="The Broad Institute Genomics Platform"/>
            <consortium name="The Broad Institute Genome Sequencing Center for Infectious Disease"/>
            <person name="Wu L."/>
            <person name="Ma J."/>
        </authorList>
    </citation>
    <scope>NUCLEOTIDE SEQUENCE [LARGE SCALE GENOMIC DNA]</scope>
    <source>
        <strain evidence="2">JCM 10425</strain>
    </source>
</reference>